<gene>
    <name evidence="1" type="ORF">CSW08_07110</name>
</gene>
<evidence type="ECO:0000313" key="2">
    <source>
        <dbReference type="Proteomes" id="UP000233435"/>
    </source>
</evidence>
<reference evidence="1 2" key="1">
    <citation type="submission" date="2017-12" db="EMBL/GenBank/DDBJ databases">
        <title>Confluentibacter flavum sp. nov., isolated from the saline lake.</title>
        <authorList>
            <person name="Yu L."/>
        </authorList>
    </citation>
    <scope>NUCLEOTIDE SEQUENCE [LARGE SCALE GENOMIC DNA]</scope>
    <source>
        <strain evidence="1 2">3B</strain>
    </source>
</reference>
<evidence type="ECO:0000313" key="1">
    <source>
        <dbReference type="EMBL" id="PKQ45614.1"/>
    </source>
</evidence>
<accession>A0A2N3HL66</accession>
<organism evidence="1 2">
    <name type="scientific">Confluentibacter flavum</name>
    <dbReference type="NCBI Taxonomy" id="1909700"/>
    <lineage>
        <taxon>Bacteria</taxon>
        <taxon>Pseudomonadati</taxon>
        <taxon>Bacteroidota</taxon>
        <taxon>Flavobacteriia</taxon>
        <taxon>Flavobacteriales</taxon>
        <taxon>Flavobacteriaceae</taxon>
        <taxon>Confluentibacter</taxon>
    </lineage>
</organism>
<comment type="caution">
    <text evidence="1">The sequence shown here is derived from an EMBL/GenBank/DDBJ whole genome shotgun (WGS) entry which is preliminary data.</text>
</comment>
<name>A0A2N3HL66_9FLAO</name>
<dbReference type="OrthoDB" id="1421140at2"/>
<proteinExistence type="predicted"/>
<sequence length="234" mass="27065">MRTLYLITVVFFCCSKMFSQEYVFGLKGGLNTNTIGDIYERPYQGDPGITYQPEKDMGYLLGAYFMVEFNKFFIRPELNYVSLKNHYDFSRKKANWRTSKMEVPLLFGVKILKPVAIYVGPSFNFYDETILDGVQETTFSDGGPDLDRKTTSLNFGIMARYNRFSLDLRYEVTSKKTEEELLDIINSEYGVNLADLRSYKHKILSLSISIDIFRTDGTKLSDIFKSNKYCGCPY</sequence>
<protein>
    <submittedName>
        <fullName evidence="1">Uncharacterized protein</fullName>
    </submittedName>
</protein>
<dbReference type="AlphaFoldDB" id="A0A2N3HL66"/>
<dbReference type="Proteomes" id="UP000233435">
    <property type="component" value="Unassembled WGS sequence"/>
</dbReference>
<dbReference type="EMBL" id="PJEO01000018">
    <property type="protein sequence ID" value="PKQ45614.1"/>
    <property type="molecule type" value="Genomic_DNA"/>
</dbReference>
<keyword evidence="2" id="KW-1185">Reference proteome</keyword>